<evidence type="ECO:0000313" key="1">
    <source>
        <dbReference type="EnsemblPlants" id="Zm00001eb383040_P001"/>
    </source>
</evidence>
<accession>A0A804R2T8</accession>
<dbReference type="EnsemblPlants" id="Zm00001eb383040_T001">
    <property type="protein sequence ID" value="Zm00001eb383040_P001"/>
    <property type="gene ID" value="Zm00001eb383040"/>
</dbReference>
<dbReference type="InParanoid" id="A0A804R2T8"/>
<dbReference type="Proteomes" id="UP000007305">
    <property type="component" value="Chromosome 9"/>
</dbReference>
<name>A0A804R2T8_MAIZE</name>
<reference evidence="1" key="3">
    <citation type="submission" date="2021-05" db="UniProtKB">
        <authorList>
            <consortium name="EnsemblPlants"/>
        </authorList>
    </citation>
    <scope>IDENTIFICATION</scope>
    <source>
        <strain evidence="1">cv. B73</strain>
    </source>
</reference>
<dbReference type="Gramene" id="Zm00001eb383040_T001">
    <property type="protein sequence ID" value="Zm00001eb383040_P001"/>
    <property type="gene ID" value="Zm00001eb383040"/>
</dbReference>
<protein>
    <submittedName>
        <fullName evidence="1">Uncharacterized protein</fullName>
    </submittedName>
</protein>
<dbReference type="AlphaFoldDB" id="A0A804R2T8"/>
<reference evidence="2" key="1">
    <citation type="journal article" date="2009" name="Science">
        <title>The B73 maize genome: complexity, diversity, and dynamics.</title>
        <authorList>
            <person name="Schnable P.S."/>
            <person name="Ware D."/>
            <person name="Fulton R.S."/>
            <person name="Stein J.C."/>
            <person name="Wei F."/>
            <person name="Pasternak S."/>
            <person name="Liang C."/>
            <person name="Zhang J."/>
            <person name="Fulton L."/>
            <person name="Graves T.A."/>
            <person name="Minx P."/>
            <person name="Reily A.D."/>
            <person name="Courtney L."/>
            <person name="Kruchowski S.S."/>
            <person name="Tomlinson C."/>
            <person name="Strong C."/>
            <person name="Delehaunty K."/>
            <person name="Fronick C."/>
            <person name="Courtney B."/>
            <person name="Rock S.M."/>
            <person name="Belter E."/>
            <person name="Du F."/>
            <person name="Kim K."/>
            <person name="Abbott R.M."/>
            <person name="Cotton M."/>
            <person name="Levy A."/>
            <person name="Marchetto P."/>
            <person name="Ochoa K."/>
            <person name="Jackson S.M."/>
            <person name="Gillam B."/>
            <person name="Chen W."/>
            <person name="Yan L."/>
            <person name="Higginbotham J."/>
            <person name="Cardenas M."/>
            <person name="Waligorski J."/>
            <person name="Applebaum E."/>
            <person name="Phelps L."/>
            <person name="Falcone J."/>
            <person name="Kanchi K."/>
            <person name="Thane T."/>
            <person name="Scimone A."/>
            <person name="Thane N."/>
            <person name="Henke J."/>
            <person name="Wang T."/>
            <person name="Ruppert J."/>
            <person name="Shah N."/>
            <person name="Rotter K."/>
            <person name="Hodges J."/>
            <person name="Ingenthron E."/>
            <person name="Cordes M."/>
            <person name="Kohlberg S."/>
            <person name="Sgro J."/>
            <person name="Delgado B."/>
            <person name="Mead K."/>
            <person name="Chinwalla A."/>
            <person name="Leonard S."/>
            <person name="Crouse K."/>
            <person name="Collura K."/>
            <person name="Kudrna D."/>
            <person name="Currie J."/>
            <person name="He R."/>
            <person name="Angelova A."/>
            <person name="Rajasekar S."/>
            <person name="Mueller T."/>
            <person name="Lomeli R."/>
            <person name="Scara G."/>
            <person name="Ko A."/>
            <person name="Delaney K."/>
            <person name="Wissotski M."/>
            <person name="Lopez G."/>
            <person name="Campos D."/>
            <person name="Braidotti M."/>
            <person name="Ashley E."/>
            <person name="Golser W."/>
            <person name="Kim H."/>
            <person name="Lee S."/>
            <person name="Lin J."/>
            <person name="Dujmic Z."/>
            <person name="Kim W."/>
            <person name="Talag J."/>
            <person name="Zuccolo A."/>
            <person name="Fan C."/>
            <person name="Sebastian A."/>
            <person name="Kramer M."/>
            <person name="Spiegel L."/>
            <person name="Nascimento L."/>
            <person name="Zutavern T."/>
            <person name="Miller B."/>
            <person name="Ambroise C."/>
            <person name="Muller S."/>
            <person name="Spooner W."/>
            <person name="Narechania A."/>
            <person name="Ren L."/>
            <person name="Wei S."/>
            <person name="Kumari S."/>
            <person name="Faga B."/>
            <person name="Levy M.J."/>
            <person name="McMahan L."/>
            <person name="Van Buren P."/>
            <person name="Vaughn M.W."/>
            <person name="Ying K."/>
            <person name="Yeh C.-T."/>
            <person name="Emrich S.J."/>
            <person name="Jia Y."/>
            <person name="Kalyanaraman A."/>
            <person name="Hsia A.-P."/>
            <person name="Barbazuk W.B."/>
            <person name="Baucom R.S."/>
            <person name="Brutnell T.P."/>
            <person name="Carpita N.C."/>
            <person name="Chaparro C."/>
            <person name="Chia J.-M."/>
            <person name="Deragon J.-M."/>
            <person name="Estill J.C."/>
            <person name="Fu Y."/>
            <person name="Jeddeloh J.A."/>
            <person name="Han Y."/>
            <person name="Lee H."/>
            <person name="Li P."/>
            <person name="Lisch D.R."/>
            <person name="Liu S."/>
            <person name="Liu Z."/>
            <person name="Nagel D.H."/>
            <person name="McCann M.C."/>
            <person name="SanMiguel P."/>
            <person name="Myers A.M."/>
            <person name="Nettleton D."/>
            <person name="Nguyen J."/>
            <person name="Penning B.W."/>
            <person name="Ponnala L."/>
            <person name="Schneider K.L."/>
            <person name="Schwartz D.C."/>
            <person name="Sharma A."/>
            <person name="Soderlund C."/>
            <person name="Springer N.M."/>
            <person name="Sun Q."/>
            <person name="Wang H."/>
            <person name="Waterman M."/>
            <person name="Westerman R."/>
            <person name="Wolfgruber T.K."/>
            <person name="Yang L."/>
            <person name="Yu Y."/>
            <person name="Zhang L."/>
            <person name="Zhou S."/>
            <person name="Zhu Q."/>
            <person name="Bennetzen J.L."/>
            <person name="Dawe R.K."/>
            <person name="Jiang J."/>
            <person name="Jiang N."/>
            <person name="Presting G.G."/>
            <person name="Wessler S.R."/>
            <person name="Aluru S."/>
            <person name="Martienssen R.A."/>
            <person name="Clifton S.W."/>
            <person name="McCombie W.R."/>
            <person name="Wing R.A."/>
            <person name="Wilson R.K."/>
        </authorList>
    </citation>
    <scope>NUCLEOTIDE SEQUENCE [LARGE SCALE GENOMIC DNA]</scope>
    <source>
        <strain evidence="2">cv. B73</strain>
    </source>
</reference>
<proteinExistence type="predicted"/>
<keyword evidence="2" id="KW-1185">Reference proteome</keyword>
<sequence length="104" mass="11885">MLIMGINMETILQNLHQHPPERIQSVTYVLEDPQLLNGANAGSIPDNAQMLPRRRWRRSMADIDQDEPLNPKALADPDNNFYKINGVRLHHKVCSHEDEDSSSD</sequence>
<evidence type="ECO:0000313" key="2">
    <source>
        <dbReference type="Proteomes" id="UP000007305"/>
    </source>
</evidence>
<organism evidence="1 2">
    <name type="scientific">Zea mays</name>
    <name type="common">Maize</name>
    <dbReference type="NCBI Taxonomy" id="4577"/>
    <lineage>
        <taxon>Eukaryota</taxon>
        <taxon>Viridiplantae</taxon>
        <taxon>Streptophyta</taxon>
        <taxon>Embryophyta</taxon>
        <taxon>Tracheophyta</taxon>
        <taxon>Spermatophyta</taxon>
        <taxon>Magnoliopsida</taxon>
        <taxon>Liliopsida</taxon>
        <taxon>Poales</taxon>
        <taxon>Poaceae</taxon>
        <taxon>PACMAD clade</taxon>
        <taxon>Panicoideae</taxon>
        <taxon>Andropogonodae</taxon>
        <taxon>Andropogoneae</taxon>
        <taxon>Tripsacinae</taxon>
        <taxon>Zea</taxon>
    </lineage>
</organism>
<reference evidence="1" key="2">
    <citation type="submission" date="2019-07" db="EMBL/GenBank/DDBJ databases">
        <authorList>
            <person name="Seetharam A."/>
            <person name="Woodhouse M."/>
            <person name="Cannon E."/>
        </authorList>
    </citation>
    <scope>NUCLEOTIDE SEQUENCE [LARGE SCALE GENOMIC DNA]</scope>
    <source>
        <strain evidence="1">cv. B73</strain>
    </source>
</reference>